<proteinExistence type="predicted"/>
<dbReference type="PANTHER" id="PTHR33933:SF1">
    <property type="entry name" value="PROTEIN ADENYLYLTRANSFERASE MNTA-RELATED"/>
    <property type="match status" value="1"/>
</dbReference>
<dbReference type="InterPro" id="IPR002934">
    <property type="entry name" value="Polymerase_NTP_transf_dom"/>
</dbReference>
<name>A0A830GF61_9EURY</name>
<dbReference type="InterPro" id="IPR036390">
    <property type="entry name" value="WH_DNA-bd_sf"/>
</dbReference>
<dbReference type="CDD" id="cd05403">
    <property type="entry name" value="NT_KNTase_like"/>
    <property type="match status" value="1"/>
</dbReference>
<dbReference type="InterPro" id="IPR043519">
    <property type="entry name" value="NT_sf"/>
</dbReference>
<dbReference type="Pfam" id="PF01909">
    <property type="entry name" value="NTP_transf_2"/>
    <property type="match status" value="1"/>
</dbReference>
<dbReference type="OrthoDB" id="9287at2157"/>
<evidence type="ECO:0000313" key="2">
    <source>
        <dbReference type="EMBL" id="GGN22077.1"/>
    </source>
</evidence>
<evidence type="ECO:0000259" key="1">
    <source>
        <dbReference type="Pfam" id="PF01909"/>
    </source>
</evidence>
<evidence type="ECO:0000313" key="3">
    <source>
        <dbReference type="Proteomes" id="UP000608850"/>
    </source>
</evidence>
<dbReference type="EMBL" id="BMOQ01000006">
    <property type="protein sequence ID" value="GGN22077.1"/>
    <property type="molecule type" value="Genomic_DNA"/>
</dbReference>
<comment type="caution">
    <text evidence="2">The sequence shown here is derived from an EMBL/GenBank/DDBJ whole genome shotgun (WGS) entry which is preliminary data.</text>
</comment>
<accession>A0A830GF61</accession>
<dbReference type="SUPFAM" id="SSF81301">
    <property type="entry name" value="Nucleotidyltransferase"/>
    <property type="match status" value="1"/>
</dbReference>
<sequence length="230" mass="26182">MSEKSKQGINVCISLHPDSDERVFRLEAADDIARILVDAHDSEFTIRDLVNETGYSRSTVWRAVDFLANIGIAHVRETPQRNYVKIDPEHLQKDDPILAIAQSEYREPIRAFIRRVRSTLADEPAVDDLLGILVFGSVARGEADRKSDIDIFVIIDGDRTTARRRISQVAANLEEQPFDGDRYTFEPFVETPESATRAGEKLYEIFRGGITVYGTERFHEVRKKVMASER</sequence>
<reference evidence="2 3" key="1">
    <citation type="journal article" date="2019" name="Int. J. Syst. Evol. Microbiol.">
        <title>The Global Catalogue of Microorganisms (GCM) 10K type strain sequencing project: providing services to taxonomists for standard genome sequencing and annotation.</title>
        <authorList>
            <consortium name="The Broad Institute Genomics Platform"/>
            <consortium name="The Broad Institute Genome Sequencing Center for Infectious Disease"/>
            <person name="Wu L."/>
            <person name="Ma J."/>
        </authorList>
    </citation>
    <scope>NUCLEOTIDE SEQUENCE [LARGE SCALE GENOMIC DNA]</scope>
    <source>
        <strain evidence="2 3">JCM 16331</strain>
    </source>
</reference>
<keyword evidence="3" id="KW-1185">Reference proteome</keyword>
<dbReference type="PANTHER" id="PTHR33933">
    <property type="entry name" value="NUCLEOTIDYLTRANSFERASE"/>
    <property type="match status" value="1"/>
</dbReference>
<dbReference type="RefSeq" id="WP_188879274.1">
    <property type="nucleotide sequence ID" value="NZ_BMOQ01000006.1"/>
</dbReference>
<feature type="domain" description="Polymerase nucleotidyl transferase" evidence="1">
    <location>
        <begin position="130"/>
        <end position="169"/>
    </location>
</feature>
<dbReference type="SUPFAM" id="SSF46785">
    <property type="entry name" value="Winged helix' DNA-binding domain"/>
    <property type="match status" value="1"/>
</dbReference>
<gene>
    <name evidence="2" type="ORF">GCM10009021_24390</name>
</gene>
<dbReference type="Proteomes" id="UP000608850">
    <property type="component" value="Unassembled WGS sequence"/>
</dbReference>
<protein>
    <recommendedName>
        <fullName evidence="1">Polymerase nucleotidyl transferase domain-containing protein</fullName>
    </recommendedName>
</protein>
<organism evidence="2 3">
    <name type="scientific">Halarchaeum nitratireducens</name>
    <dbReference type="NCBI Taxonomy" id="489913"/>
    <lineage>
        <taxon>Archaea</taxon>
        <taxon>Methanobacteriati</taxon>
        <taxon>Methanobacteriota</taxon>
        <taxon>Stenosarchaea group</taxon>
        <taxon>Halobacteria</taxon>
        <taxon>Halobacteriales</taxon>
        <taxon>Halobacteriaceae</taxon>
    </lineage>
</organism>
<dbReference type="AlphaFoldDB" id="A0A830GF61"/>
<dbReference type="InterPro" id="IPR052548">
    <property type="entry name" value="Type_VII_TA_antitoxin"/>
</dbReference>
<dbReference type="GO" id="GO:0016779">
    <property type="term" value="F:nucleotidyltransferase activity"/>
    <property type="evidence" value="ECO:0007669"/>
    <property type="project" value="InterPro"/>
</dbReference>
<dbReference type="Gene3D" id="3.30.460.10">
    <property type="entry name" value="Beta Polymerase, domain 2"/>
    <property type="match status" value="1"/>
</dbReference>